<gene>
    <name evidence="1" type="ORF">GCM10011614_34690</name>
</gene>
<reference evidence="1" key="2">
    <citation type="submission" date="2020-09" db="EMBL/GenBank/DDBJ databases">
        <authorList>
            <person name="Sun Q."/>
            <person name="Kim S."/>
        </authorList>
    </citation>
    <scope>NUCLEOTIDE SEQUENCE</scope>
    <source>
        <strain evidence="1">KCTC 32255</strain>
    </source>
</reference>
<comment type="caution">
    <text evidence="1">The sequence shown here is derived from an EMBL/GenBank/DDBJ whole genome shotgun (WGS) entry which is preliminary data.</text>
</comment>
<dbReference type="EMBL" id="BMZA01000033">
    <property type="protein sequence ID" value="GGZ17201.1"/>
    <property type="molecule type" value="Genomic_DNA"/>
</dbReference>
<proteinExistence type="predicted"/>
<name>A0A918PNH0_9SPHN</name>
<dbReference type="Proteomes" id="UP000648075">
    <property type="component" value="Unassembled WGS sequence"/>
</dbReference>
<organism evidence="1 2">
    <name type="scientific">Novosphingobium colocasiae</name>
    <dbReference type="NCBI Taxonomy" id="1256513"/>
    <lineage>
        <taxon>Bacteria</taxon>
        <taxon>Pseudomonadati</taxon>
        <taxon>Pseudomonadota</taxon>
        <taxon>Alphaproteobacteria</taxon>
        <taxon>Sphingomonadales</taxon>
        <taxon>Sphingomonadaceae</taxon>
        <taxon>Novosphingobium</taxon>
    </lineage>
</organism>
<protein>
    <submittedName>
        <fullName evidence="1">Uncharacterized protein</fullName>
    </submittedName>
</protein>
<evidence type="ECO:0000313" key="2">
    <source>
        <dbReference type="Proteomes" id="UP000648075"/>
    </source>
</evidence>
<dbReference type="AlphaFoldDB" id="A0A918PNH0"/>
<reference evidence="1" key="1">
    <citation type="journal article" date="2014" name="Int. J. Syst. Evol. Microbiol.">
        <title>Complete genome sequence of Corynebacterium casei LMG S-19264T (=DSM 44701T), isolated from a smear-ripened cheese.</title>
        <authorList>
            <consortium name="US DOE Joint Genome Institute (JGI-PGF)"/>
            <person name="Walter F."/>
            <person name="Albersmeier A."/>
            <person name="Kalinowski J."/>
            <person name="Ruckert C."/>
        </authorList>
    </citation>
    <scope>NUCLEOTIDE SEQUENCE</scope>
    <source>
        <strain evidence="1">KCTC 32255</strain>
    </source>
</reference>
<accession>A0A918PNH0</accession>
<keyword evidence="2" id="KW-1185">Reference proteome</keyword>
<evidence type="ECO:0000313" key="1">
    <source>
        <dbReference type="EMBL" id="GGZ17201.1"/>
    </source>
</evidence>
<sequence length="50" mass="5582">MARFKNSSPETRPARHRGNILGEVVMTYAVTTLVRTDWAKAQPKLIQGLA</sequence>